<sequence length="266" mass="29753">MMNKHNTTMHASQRQHGIALFIVIVFVMLSMLLALWASRTSIFNEMVVGNDADYQRAFEAAQAMLQDAELDIRNENADGTVCTTCRKAMIYADATTNPKKLPTTVSERETLLAELDNESTQCKNGLCMRRTNRTVSGTTIEPWTAADLNDLAAKGIGARYGEYTKAERGEHTNPLLNWVNHADPIKVQETTNAWYWIEILPYVDDTGGGVEILGEGSNKNLWLPVLGQERVAYRVTAMARGLKPNTQVILQQVYIRRYHSGDGDDI</sequence>
<evidence type="ECO:0000313" key="5">
    <source>
        <dbReference type="Proteomes" id="UP001595967"/>
    </source>
</evidence>
<evidence type="ECO:0000256" key="1">
    <source>
        <dbReference type="SAM" id="Phobius"/>
    </source>
</evidence>
<feature type="transmembrane region" description="Helical" evidence="1">
    <location>
        <begin position="18"/>
        <end position="37"/>
    </location>
</feature>
<dbReference type="Proteomes" id="UP001595967">
    <property type="component" value="Unassembled WGS sequence"/>
</dbReference>
<dbReference type="Pfam" id="PF13681">
    <property type="entry name" value="PilX"/>
    <property type="match status" value="1"/>
</dbReference>
<keyword evidence="1" id="KW-1133">Transmembrane helix</keyword>
<dbReference type="RefSeq" id="WP_377723317.1">
    <property type="nucleotide sequence ID" value="NZ_JBHSEW010000001.1"/>
</dbReference>
<feature type="domain" description="PilX/PilW C-terminal" evidence="2">
    <location>
        <begin position="124"/>
        <end position="255"/>
    </location>
</feature>
<proteinExistence type="predicted"/>
<keyword evidence="1" id="KW-0812">Transmembrane</keyword>
<evidence type="ECO:0000259" key="3">
    <source>
        <dbReference type="Pfam" id="PF14341"/>
    </source>
</evidence>
<keyword evidence="5" id="KW-1185">Reference proteome</keyword>
<accession>A0ABV9GRN8</accession>
<dbReference type="InterPro" id="IPR025205">
    <property type="entry name" value="PilX/PilW_C"/>
</dbReference>
<evidence type="ECO:0000259" key="2">
    <source>
        <dbReference type="Pfam" id="PF13681"/>
    </source>
</evidence>
<protein>
    <submittedName>
        <fullName evidence="4">PilX N-terminal domain-containing pilus assembly protein</fullName>
    </submittedName>
</protein>
<feature type="domain" description="Type 4 fimbrial biogenesis protein PilX N-terminal" evidence="3">
    <location>
        <begin position="17"/>
        <end position="63"/>
    </location>
</feature>
<keyword evidence="1" id="KW-0472">Membrane</keyword>
<reference evidence="5" key="1">
    <citation type="journal article" date="2019" name="Int. J. Syst. Evol. Microbiol.">
        <title>The Global Catalogue of Microorganisms (GCM) 10K type strain sequencing project: providing services to taxonomists for standard genome sequencing and annotation.</title>
        <authorList>
            <consortium name="The Broad Institute Genomics Platform"/>
            <consortium name="The Broad Institute Genome Sequencing Center for Infectious Disease"/>
            <person name="Wu L."/>
            <person name="Ma J."/>
        </authorList>
    </citation>
    <scope>NUCLEOTIDE SEQUENCE [LARGE SCALE GENOMIC DNA]</scope>
    <source>
        <strain evidence="5">JCM 11650</strain>
    </source>
</reference>
<comment type="caution">
    <text evidence="4">The sequence shown here is derived from an EMBL/GenBank/DDBJ whole genome shotgun (WGS) entry which is preliminary data.</text>
</comment>
<evidence type="ECO:0000313" key="4">
    <source>
        <dbReference type="EMBL" id="MFC4620888.1"/>
    </source>
</evidence>
<name>A0ABV9GRN8_9BURK</name>
<gene>
    <name evidence="4" type="ORF">ACFO3A_01470</name>
</gene>
<dbReference type="EMBL" id="JBHSEW010000001">
    <property type="protein sequence ID" value="MFC4620888.1"/>
    <property type="molecule type" value="Genomic_DNA"/>
</dbReference>
<dbReference type="Pfam" id="PF14341">
    <property type="entry name" value="PilX_N"/>
    <property type="match status" value="1"/>
</dbReference>
<organism evidence="4 5">
    <name type="scientific">Comamonas nitrativorans</name>
    <dbReference type="NCBI Taxonomy" id="108437"/>
    <lineage>
        <taxon>Bacteria</taxon>
        <taxon>Pseudomonadati</taxon>
        <taxon>Pseudomonadota</taxon>
        <taxon>Betaproteobacteria</taxon>
        <taxon>Burkholderiales</taxon>
        <taxon>Comamonadaceae</taxon>
        <taxon>Comamonas</taxon>
    </lineage>
</organism>
<dbReference type="InterPro" id="IPR025746">
    <property type="entry name" value="PilX_N_dom"/>
</dbReference>